<name>D9W8F1_9ACTN</name>
<keyword evidence="4" id="KW-1185">Reference proteome</keyword>
<dbReference type="HOGENOM" id="CLU_007383_10_6_11"/>
<dbReference type="InterPro" id="IPR036291">
    <property type="entry name" value="NAD(P)-bd_dom_sf"/>
</dbReference>
<sequence length="322" mass="34293">MFRLRIGCDRTWGTRATGRTDSPLPSEARREETDADQAIRQGVVVTILVTGGRGHVARAVVDGLLGAGERVRVASRDPEKAVLPDGVETVRADLSDPDTLPAALAGVTKVFLYADAKGVDGFVAAAEAAGAPHTVLLSALGVEEGDPVTDPIVRMHRAAEDALRGSRLSWTFLRPGSFATNTLQWAPAIRATGTVRAPYPLAHSASVHEADIADVAVLALTAPGHEGKAYPLSGPESVTQQDQIDCLAKATGRPIRLEEITAEEYRATLSQWGDEEMVDTLVGHLVEADGRPAPVFSTYTDLTGEQARGYAQWATDHADDFR</sequence>
<dbReference type="Proteomes" id="UP000003963">
    <property type="component" value="Unassembled WGS sequence"/>
</dbReference>
<dbReference type="InterPro" id="IPR016040">
    <property type="entry name" value="NAD(P)-bd_dom"/>
</dbReference>
<dbReference type="EMBL" id="GG657754">
    <property type="protein sequence ID" value="EFL22658.1"/>
    <property type="molecule type" value="Genomic_DNA"/>
</dbReference>
<evidence type="ECO:0000313" key="3">
    <source>
        <dbReference type="EMBL" id="EFL22658.1"/>
    </source>
</evidence>
<dbReference type="STRING" id="457427.SSOG_02372"/>
<evidence type="ECO:0000256" key="1">
    <source>
        <dbReference type="SAM" id="MobiDB-lite"/>
    </source>
</evidence>
<feature type="region of interest" description="Disordered" evidence="1">
    <location>
        <begin position="14"/>
        <end position="35"/>
    </location>
</feature>
<dbReference type="InterPro" id="IPR051604">
    <property type="entry name" value="Ergot_Alk_Oxidoreductase"/>
</dbReference>
<evidence type="ECO:0000259" key="2">
    <source>
        <dbReference type="Pfam" id="PF13460"/>
    </source>
</evidence>
<dbReference type="SUPFAM" id="SSF51735">
    <property type="entry name" value="NAD(P)-binding Rossmann-fold domains"/>
    <property type="match status" value="1"/>
</dbReference>
<dbReference type="PANTHER" id="PTHR43162:SF1">
    <property type="entry name" value="PRESTALK A DIFFERENTIATION PROTEIN A"/>
    <property type="match status" value="1"/>
</dbReference>
<protein>
    <submittedName>
        <fullName evidence="3">NAD(P)H azoreductase</fullName>
    </submittedName>
</protein>
<accession>D9W8F1</accession>
<evidence type="ECO:0000313" key="4">
    <source>
        <dbReference type="Proteomes" id="UP000003963"/>
    </source>
</evidence>
<proteinExistence type="predicted"/>
<feature type="domain" description="NAD(P)-binding" evidence="2">
    <location>
        <begin position="51"/>
        <end position="223"/>
    </location>
</feature>
<gene>
    <name evidence="3" type="ORF">SSOG_02372</name>
</gene>
<dbReference type="PANTHER" id="PTHR43162">
    <property type="match status" value="1"/>
</dbReference>
<dbReference type="AlphaFoldDB" id="D9W8F1"/>
<organism evidence="3 4">
    <name type="scientific">Streptomyces himastatinicus ATCC 53653</name>
    <dbReference type="NCBI Taxonomy" id="457427"/>
    <lineage>
        <taxon>Bacteria</taxon>
        <taxon>Bacillati</taxon>
        <taxon>Actinomycetota</taxon>
        <taxon>Actinomycetes</taxon>
        <taxon>Kitasatosporales</taxon>
        <taxon>Streptomycetaceae</taxon>
        <taxon>Streptomyces</taxon>
        <taxon>Streptomyces violaceusniger group</taxon>
    </lineage>
</organism>
<reference evidence="3 4" key="1">
    <citation type="submission" date="2009-02" db="EMBL/GenBank/DDBJ databases">
        <title>Annotation of Streptomyces hygroscopicus strain ATCC 53653.</title>
        <authorList>
            <consortium name="The Broad Institute Genome Sequencing Platform"/>
            <consortium name="Broad Institute Microbial Sequencing Center"/>
            <person name="Fischbach M."/>
            <person name="Godfrey P."/>
            <person name="Ward D."/>
            <person name="Young S."/>
            <person name="Zeng Q."/>
            <person name="Koehrsen M."/>
            <person name="Alvarado L."/>
            <person name="Berlin A.M."/>
            <person name="Bochicchio J."/>
            <person name="Borenstein D."/>
            <person name="Chapman S.B."/>
            <person name="Chen Z."/>
            <person name="Engels R."/>
            <person name="Freedman E."/>
            <person name="Gellesch M."/>
            <person name="Goldberg J."/>
            <person name="Griggs A."/>
            <person name="Gujja S."/>
            <person name="Heilman E.R."/>
            <person name="Heiman D.I."/>
            <person name="Hepburn T.A."/>
            <person name="Howarth C."/>
            <person name="Jen D."/>
            <person name="Larson L."/>
            <person name="Lewis B."/>
            <person name="Mehta T."/>
            <person name="Park D."/>
            <person name="Pearson M."/>
            <person name="Richards J."/>
            <person name="Roberts A."/>
            <person name="Saif S."/>
            <person name="Shea T.D."/>
            <person name="Shenoy N."/>
            <person name="Sisk P."/>
            <person name="Stolte C."/>
            <person name="Sykes S.N."/>
            <person name="Thomson T."/>
            <person name="Walk T."/>
            <person name="White J."/>
            <person name="Yandava C."/>
            <person name="Straight P."/>
            <person name="Clardy J."/>
            <person name="Hung D."/>
            <person name="Kolter R."/>
            <person name="Mekalanos J."/>
            <person name="Walker S."/>
            <person name="Walsh C.T."/>
            <person name="Wieland-Brown L.C."/>
            <person name="Haas B."/>
            <person name="Nusbaum C."/>
            <person name="Birren B."/>
        </authorList>
    </citation>
    <scope>NUCLEOTIDE SEQUENCE [LARGE SCALE GENOMIC DNA]</scope>
    <source>
        <strain evidence="3 4">ATCC 53653</strain>
    </source>
</reference>
<dbReference type="Gene3D" id="3.40.50.720">
    <property type="entry name" value="NAD(P)-binding Rossmann-like Domain"/>
    <property type="match status" value="1"/>
</dbReference>
<dbReference type="Pfam" id="PF13460">
    <property type="entry name" value="NAD_binding_10"/>
    <property type="match status" value="1"/>
</dbReference>